<dbReference type="InterPro" id="IPR019180">
    <property type="entry name" value="Oxidoreductase-like_N"/>
</dbReference>
<evidence type="ECO:0000256" key="1">
    <source>
        <dbReference type="ARBA" id="ARBA00001974"/>
    </source>
</evidence>
<dbReference type="Gene3D" id="2.40.30.10">
    <property type="entry name" value="Translation factors"/>
    <property type="match status" value="1"/>
</dbReference>
<evidence type="ECO:0000259" key="6">
    <source>
        <dbReference type="Pfam" id="PF09791"/>
    </source>
</evidence>
<evidence type="ECO:0000256" key="3">
    <source>
        <dbReference type="ARBA" id="ARBA00022827"/>
    </source>
</evidence>
<evidence type="ECO:0000313" key="7">
    <source>
        <dbReference type="Ensembl" id="ENSBGRP00000002497.1"/>
    </source>
</evidence>
<reference evidence="7" key="1">
    <citation type="submission" date="2019-05" db="EMBL/GenBank/DDBJ databases">
        <authorList>
            <person name="Zhang S."/>
            <person name="Liu J."/>
        </authorList>
    </citation>
    <scope>NUCLEOTIDE SEQUENCE [LARGE SCALE GENOMIC DNA]</scope>
</reference>
<accession>A0A8B9W4U7</accession>
<reference evidence="7" key="3">
    <citation type="submission" date="2025-09" db="UniProtKB">
        <authorList>
            <consortium name="Ensembl"/>
        </authorList>
    </citation>
    <scope>IDENTIFICATION</scope>
</reference>
<evidence type="ECO:0000313" key="8">
    <source>
        <dbReference type="Proteomes" id="UP000694520"/>
    </source>
</evidence>
<dbReference type="InterPro" id="IPR017938">
    <property type="entry name" value="Riboflavin_synthase-like_b-brl"/>
</dbReference>
<evidence type="ECO:0000256" key="4">
    <source>
        <dbReference type="ARBA" id="ARBA00023002"/>
    </source>
</evidence>
<protein>
    <submittedName>
        <fullName evidence="7">Cytochrome b5 reductase like</fullName>
    </submittedName>
</protein>
<keyword evidence="4" id="KW-0560">Oxidoreductase</keyword>
<sequence length="493" mass="55174">MLLQRGQAAELRVRPAGVPGREDWSCQPGHKVHLPREGDGLQSRNLIHPVQGRRLRLSRGSHAPLVRPASRDPAALKAEPPRASQHPPRWPRRQRHANLLSRPPPGRRHLPARKACWERKGPTDKALFTSGRSFNQSPPGNSGLAPPRRPSTFFHRWNPAHLPRVGVKPARSLPEGKRRRAGKGAGPGPALGRVSDQAPLMMDQGEEGDEEEAWLQLRPVEPLPSQCCGSGCSPCVFDIYQRDLARWEAARASKDRSLLSMEETQSCPSKLSPETFLAFLISAVDRLTEDTYLVRFALPGNSQLGLWPGQHLILRRTLWSSFPGVTGTGPALAAWTGTCLKSWSAPVGESHLPWSVDQLSLPRTWLGTCCTQAWLRTPTSSSRPGLASKAQAWGPALGSRKEHRLESEDMNGRLLLVLQVTWDKYLCLCRPPFLIHPTRSLTLRQASCWEDRGWGCRSPEQESIQWAVREDFLEGARSWLSRNWQEEDWEGLF</sequence>
<organism evidence="7 8">
    <name type="scientific">Bos mutus grunniens</name>
    <name type="common">Wild yak</name>
    <name type="synonym">Bos grunniens</name>
    <dbReference type="NCBI Taxonomy" id="30521"/>
    <lineage>
        <taxon>Eukaryota</taxon>
        <taxon>Metazoa</taxon>
        <taxon>Chordata</taxon>
        <taxon>Craniata</taxon>
        <taxon>Vertebrata</taxon>
        <taxon>Euteleostomi</taxon>
        <taxon>Mammalia</taxon>
        <taxon>Eutheria</taxon>
        <taxon>Laurasiatheria</taxon>
        <taxon>Artiodactyla</taxon>
        <taxon>Ruminantia</taxon>
        <taxon>Pecora</taxon>
        <taxon>Bovidae</taxon>
        <taxon>Bovinae</taxon>
        <taxon>Bos</taxon>
    </lineage>
</organism>
<feature type="compositionally biased region" description="Polar residues" evidence="5">
    <location>
        <begin position="130"/>
        <end position="140"/>
    </location>
</feature>
<dbReference type="Pfam" id="PF09791">
    <property type="entry name" value="Oxidored-like"/>
    <property type="match status" value="1"/>
</dbReference>
<keyword evidence="8" id="KW-1185">Reference proteome</keyword>
<dbReference type="SUPFAM" id="SSF63380">
    <property type="entry name" value="Riboflavin synthase domain-like"/>
    <property type="match status" value="1"/>
</dbReference>
<dbReference type="PANTHER" id="PTHR19370">
    <property type="entry name" value="NADH-CYTOCHROME B5 REDUCTASE"/>
    <property type="match status" value="1"/>
</dbReference>
<name>A0A8B9W4U7_BOSMU</name>
<keyword evidence="3" id="KW-0274">FAD</keyword>
<evidence type="ECO:0000256" key="5">
    <source>
        <dbReference type="SAM" id="MobiDB-lite"/>
    </source>
</evidence>
<dbReference type="PANTHER" id="PTHR19370:SF184">
    <property type="entry name" value="NADH-CYTOCHROME B5 REDUCTASE-LIKE"/>
    <property type="match status" value="1"/>
</dbReference>
<gene>
    <name evidence="7" type="primary">CYB5RL</name>
</gene>
<dbReference type="Ensembl" id="ENSBGRT00000002833.1">
    <property type="protein sequence ID" value="ENSBGRP00000002497.1"/>
    <property type="gene ID" value="ENSBGRG00000001518.1"/>
</dbReference>
<proteinExistence type="predicted"/>
<dbReference type="Proteomes" id="UP000694520">
    <property type="component" value="Chromosome 3"/>
</dbReference>
<feature type="domain" description="Oxidoreductase-like" evidence="6">
    <location>
        <begin position="218"/>
        <end position="253"/>
    </location>
</feature>
<dbReference type="AlphaFoldDB" id="A0A8B9W4U7"/>
<evidence type="ECO:0000256" key="2">
    <source>
        <dbReference type="ARBA" id="ARBA00022630"/>
    </source>
</evidence>
<dbReference type="InterPro" id="IPR001834">
    <property type="entry name" value="CBR-like"/>
</dbReference>
<comment type="cofactor">
    <cofactor evidence="1">
        <name>FAD</name>
        <dbReference type="ChEBI" id="CHEBI:57692"/>
    </cofactor>
</comment>
<dbReference type="GeneTree" id="ENSGT00920000149170"/>
<keyword evidence="2" id="KW-0285">Flavoprotein</keyword>
<feature type="region of interest" description="Disordered" evidence="5">
    <location>
        <begin position="55"/>
        <end position="196"/>
    </location>
</feature>
<reference evidence="7" key="2">
    <citation type="submission" date="2025-08" db="UniProtKB">
        <authorList>
            <consortium name="Ensembl"/>
        </authorList>
    </citation>
    <scope>IDENTIFICATION</scope>
</reference>
<feature type="region of interest" description="Disordered" evidence="5">
    <location>
        <begin position="13"/>
        <end position="42"/>
    </location>
</feature>
<dbReference type="GO" id="GO:0016491">
    <property type="term" value="F:oxidoreductase activity"/>
    <property type="evidence" value="ECO:0007669"/>
    <property type="project" value="UniProtKB-KW"/>
</dbReference>